<gene>
    <name evidence="1" type="ORF">TNCT_173561</name>
</gene>
<accession>A0A8X6IIF4</accession>
<proteinExistence type="predicted"/>
<sequence>MSVFLMVYMQGETIIGSNREEKMERPMKEGCGGSTGRIRILDMFMASGMRCTCEKSVNNAGRVLRGNGLQLYQMPLERSAFVHPYIYMVLFCVFVREC</sequence>
<name>A0A8X6IIF4_TRICU</name>
<dbReference type="AlphaFoldDB" id="A0A8X6IIF4"/>
<evidence type="ECO:0000313" key="2">
    <source>
        <dbReference type="Proteomes" id="UP000887116"/>
    </source>
</evidence>
<dbReference type="Proteomes" id="UP000887116">
    <property type="component" value="Unassembled WGS sequence"/>
</dbReference>
<dbReference type="EMBL" id="BMAO01006004">
    <property type="protein sequence ID" value="GFR05340.1"/>
    <property type="molecule type" value="Genomic_DNA"/>
</dbReference>
<evidence type="ECO:0000313" key="1">
    <source>
        <dbReference type="EMBL" id="GFR05340.1"/>
    </source>
</evidence>
<comment type="caution">
    <text evidence="1">The sequence shown here is derived from an EMBL/GenBank/DDBJ whole genome shotgun (WGS) entry which is preliminary data.</text>
</comment>
<keyword evidence="2" id="KW-1185">Reference proteome</keyword>
<protein>
    <submittedName>
        <fullName evidence="1">Uncharacterized protein</fullName>
    </submittedName>
</protein>
<reference evidence="1" key="1">
    <citation type="submission" date="2020-07" db="EMBL/GenBank/DDBJ databases">
        <title>Multicomponent nature underlies the extraordinary mechanical properties of spider dragline silk.</title>
        <authorList>
            <person name="Kono N."/>
            <person name="Nakamura H."/>
            <person name="Mori M."/>
            <person name="Yoshida Y."/>
            <person name="Ohtoshi R."/>
            <person name="Malay A.D."/>
            <person name="Moran D.A.P."/>
            <person name="Tomita M."/>
            <person name="Numata K."/>
            <person name="Arakawa K."/>
        </authorList>
    </citation>
    <scope>NUCLEOTIDE SEQUENCE</scope>
</reference>
<organism evidence="1 2">
    <name type="scientific">Trichonephila clavata</name>
    <name type="common">Joro spider</name>
    <name type="synonym">Nephila clavata</name>
    <dbReference type="NCBI Taxonomy" id="2740835"/>
    <lineage>
        <taxon>Eukaryota</taxon>
        <taxon>Metazoa</taxon>
        <taxon>Ecdysozoa</taxon>
        <taxon>Arthropoda</taxon>
        <taxon>Chelicerata</taxon>
        <taxon>Arachnida</taxon>
        <taxon>Araneae</taxon>
        <taxon>Araneomorphae</taxon>
        <taxon>Entelegynae</taxon>
        <taxon>Araneoidea</taxon>
        <taxon>Nephilidae</taxon>
        <taxon>Trichonephila</taxon>
    </lineage>
</organism>